<dbReference type="GO" id="GO:0004177">
    <property type="term" value="F:aminopeptidase activity"/>
    <property type="evidence" value="ECO:0007669"/>
    <property type="project" value="UniProtKB-KW"/>
</dbReference>
<keyword evidence="3" id="KW-0378">Hydrolase</keyword>
<dbReference type="FunFam" id="3.90.230.10:FF:000014">
    <property type="entry name" value="Aminopeptidase P family protein"/>
    <property type="match status" value="1"/>
</dbReference>
<dbReference type="PROSITE" id="PS00491">
    <property type="entry name" value="PROLINE_PEPTIDASE"/>
    <property type="match status" value="1"/>
</dbReference>
<evidence type="ECO:0000313" key="6">
    <source>
        <dbReference type="EMBL" id="QNM08441.1"/>
    </source>
</evidence>
<dbReference type="Pfam" id="PF01321">
    <property type="entry name" value="Creatinase_N"/>
    <property type="match status" value="1"/>
</dbReference>
<evidence type="ECO:0000256" key="1">
    <source>
        <dbReference type="ARBA" id="ARBA00008766"/>
    </source>
</evidence>
<organism evidence="6 7">
    <name type="scientific">Wansuia hejianensis</name>
    <dbReference type="NCBI Taxonomy" id="2763667"/>
    <lineage>
        <taxon>Bacteria</taxon>
        <taxon>Bacillati</taxon>
        <taxon>Bacillota</taxon>
        <taxon>Clostridia</taxon>
        <taxon>Lachnospirales</taxon>
        <taxon>Lachnospiraceae</taxon>
        <taxon>Wansuia</taxon>
    </lineage>
</organism>
<proteinExistence type="inferred from homology"/>
<dbReference type="AlphaFoldDB" id="A0A7G9GCA9"/>
<dbReference type="InterPro" id="IPR000994">
    <property type="entry name" value="Pept_M24"/>
</dbReference>
<accession>A0A7G9GCA9</accession>
<dbReference type="KEGG" id="whj:H9Q79_16495"/>
<protein>
    <submittedName>
        <fullName evidence="6">Aminopeptidase P family protein</fullName>
    </submittedName>
</protein>
<dbReference type="Pfam" id="PF00557">
    <property type="entry name" value="Peptidase_M24"/>
    <property type="match status" value="1"/>
</dbReference>
<feature type="domain" description="Creatinase N-terminal" evidence="5">
    <location>
        <begin position="2"/>
        <end position="126"/>
    </location>
</feature>
<dbReference type="PANTHER" id="PTHR46112:SF3">
    <property type="entry name" value="AMINOPEPTIDASE YPDF"/>
    <property type="match status" value="1"/>
</dbReference>
<keyword evidence="6" id="KW-0031">Aminopeptidase</keyword>
<feature type="domain" description="Peptidase M24" evidence="4">
    <location>
        <begin position="134"/>
        <end position="336"/>
    </location>
</feature>
<dbReference type="InterPro" id="IPR029149">
    <property type="entry name" value="Creatin/AminoP/Spt16_N"/>
</dbReference>
<comment type="similarity">
    <text evidence="1">Belongs to the peptidase M24B family.</text>
</comment>
<dbReference type="PANTHER" id="PTHR46112">
    <property type="entry name" value="AMINOPEPTIDASE"/>
    <property type="match status" value="1"/>
</dbReference>
<reference evidence="6 7" key="1">
    <citation type="submission" date="2020-08" db="EMBL/GenBank/DDBJ databases">
        <authorList>
            <person name="Liu C."/>
            <person name="Sun Q."/>
        </authorList>
    </citation>
    <scope>NUCLEOTIDE SEQUENCE [LARGE SCALE GENOMIC DNA]</scope>
    <source>
        <strain evidence="6 7">NSJ-29</strain>
    </source>
</reference>
<evidence type="ECO:0000256" key="3">
    <source>
        <dbReference type="ARBA" id="ARBA00022801"/>
    </source>
</evidence>
<dbReference type="CDD" id="cd01092">
    <property type="entry name" value="APP-like"/>
    <property type="match status" value="1"/>
</dbReference>
<keyword evidence="2" id="KW-0479">Metal-binding</keyword>
<dbReference type="InterPro" id="IPR001131">
    <property type="entry name" value="Peptidase_M24B_aminopep-P_CS"/>
</dbReference>
<gene>
    <name evidence="6" type="ORF">H9Q79_16495</name>
</gene>
<keyword evidence="6" id="KW-0645">Protease</keyword>
<dbReference type="GO" id="GO:0046872">
    <property type="term" value="F:metal ion binding"/>
    <property type="evidence" value="ECO:0007669"/>
    <property type="project" value="UniProtKB-KW"/>
</dbReference>
<dbReference type="InterPro" id="IPR036005">
    <property type="entry name" value="Creatinase/aminopeptidase-like"/>
</dbReference>
<evidence type="ECO:0000256" key="2">
    <source>
        <dbReference type="ARBA" id="ARBA00022723"/>
    </source>
</evidence>
<dbReference type="RefSeq" id="WP_118644803.1">
    <property type="nucleotide sequence ID" value="NZ_CP060635.1"/>
</dbReference>
<dbReference type="Proteomes" id="UP000515860">
    <property type="component" value="Chromosome"/>
</dbReference>
<dbReference type="SUPFAM" id="SSF53092">
    <property type="entry name" value="Creatinase/prolidase N-terminal domain"/>
    <property type="match status" value="1"/>
</dbReference>
<dbReference type="Gene3D" id="3.90.230.10">
    <property type="entry name" value="Creatinase/methionine aminopeptidase superfamily"/>
    <property type="match status" value="1"/>
</dbReference>
<evidence type="ECO:0000259" key="4">
    <source>
        <dbReference type="Pfam" id="PF00557"/>
    </source>
</evidence>
<name>A0A7G9GCA9_9FIRM</name>
<dbReference type="GO" id="GO:0008235">
    <property type="term" value="F:metalloexopeptidase activity"/>
    <property type="evidence" value="ECO:0007669"/>
    <property type="project" value="UniProtKB-ARBA"/>
</dbReference>
<dbReference type="SUPFAM" id="SSF55920">
    <property type="entry name" value="Creatinase/aminopeptidase"/>
    <property type="match status" value="1"/>
</dbReference>
<dbReference type="Gene3D" id="3.40.350.10">
    <property type="entry name" value="Creatinase/prolidase N-terminal domain"/>
    <property type="match status" value="1"/>
</dbReference>
<evidence type="ECO:0000313" key="7">
    <source>
        <dbReference type="Proteomes" id="UP000515860"/>
    </source>
</evidence>
<evidence type="ECO:0000259" key="5">
    <source>
        <dbReference type="Pfam" id="PF01321"/>
    </source>
</evidence>
<dbReference type="InterPro" id="IPR000587">
    <property type="entry name" value="Creatinase_N"/>
</dbReference>
<dbReference type="InterPro" id="IPR050659">
    <property type="entry name" value="Peptidase_M24B"/>
</dbReference>
<keyword evidence="7" id="KW-1185">Reference proteome</keyword>
<dbReference type="PRINTS" id="PR00599">
    <property type="entry name" value="MAPEPTIDASE"/>
</dbReference>
<dbReference type="InterPro" id="IPR001714">
    <property type="entry name" value="Pept_M24_MAP"/>
</dbReference>
<dbReference type="EMBL" id="CP060635">
    <property type="protein sequence ID" value="QNM08441.1"/>
    <property type="molecule type" value="Genomic_DNA"/>
</dbReference>
<sequence length="352" mass="39210">MNLQEIQKETGIDALLVTDPYNMRYLSGFRGGEGILYLSGKRSVLITDSRYTEAARQESSFDVLEENQEHRRPELLQACLEQDGARTVGYEDQSLRCCEFDRFRAELPLVKEWIPLQGQIDQLRRIKTPEEQELLAKAEAIGDAAFAEILKILRPGMTELEAAAELEYQMKKNGASGLSFDTIIASGKNSSMPHAIPSVKKLERGDFITMDFGCMYEGYCSDMTRTVVLGKADEKQKEIYNTVLKAQKEALSVICEGMTGKEVDRVARDIIERAGYGKCFGHGLGHSVGLFIHEEPRLSPADNTVLEAGMAETVEPGIYVPGFGGVRIEDLVIITEDGCRNLTRSPKELIEL</sequence>